<dbReference type="RefSeq" id="WP_377338615.1">
    <property type="nucleotide sequence ID" value="NZ_JALBWS010000015.1"/>
</dbReference>
<feature type="domain" description="Fibronectin type-III" evidence="2">
    <location>
        <begin position="678"/>
        <end position="767"/>
    </location>
</feature>
<evidence type="ECO:0000256" key="1">
    <source>
        <dbReference type="SAM" id="SignalP"/>
    </source>
</evidence>
<dbReference type="InterPro" id="IPR015919">
    <property type="entry name" value="Cadherin-like_sf"/>
</dbReference>
<dbReference type="EMBL" id="JBHSMM010000001">
    <property type="protein sequence ID" value="MFC5439216.1"/>
    <property type="molecule type" value="Genomic_DNA"/>
</dbReference>
<dbReference type="Gene3D" id="2.60.40.10">
    <property type="entry name" value="Immunoglobulins"/>
    <property type="match status" value="9"/>
</dbReference>
<evidence type="ECO:0000313" key="4">
    <source>
        <dbReference type="EMBL" id="MFC5439216.1"/>
    </source>
</evidence>
<keyword evidence="5" id="KW-1185">Reference proteome</keyword>
<dbReference type="SUPFAM" id="SSF49265">
    <property type="entry name" value="Fibronectin type III"/>
    <property type="match status" value="2"/>
</dbReference>
<dbReference type="InterPro" id="IPR013783">
    <property type="entry name" value="Ig-like_fold"/>
</dbReference>
<dbReference type="NCBIfam" id="TIGR01414">
    <property type="entry name" value="autotrans_barl"/>
    <property type="match status" value="1"/>
</dbReference>
<evidence type="ECO:0000259" key="2">
    <source>
        <dbReference type="PROSITE" id="PS50853"/>
    </source>
</evidence>
<sequence length="1851" mass="183706">MSYCWSLQRVVTRLSSFIRRPRAWLPMIALLALLPGVASAACGTLNVPDSHTVPATSPMASGDTITITLGNLCDDFGLNPTSDVTPPLHGTALVSDPPAGIITYANNGDGATSDSFVVKDASGIPFTVNVAIGPAVSPITVSPGTLPMPHVGTAYSQTLTANGGTAPYSYALASGVLPPGLSLSGATISGTPRQAGPYSVSITVTDNGGTTGTKSYTLDVPDPTPGITIAAPTAAFLNSPYNHILVASGALAPYTFVLNSGTLPPGLSLASDGTLSGTPSSAGTFSFAVVATDSSPNLAGLNPGPYFKVINLSLTVQNVPPTAGPVSTTVAYNSTNNPITLNITGAPATSVAVAAAAVHGTATASGTSITYTPTPGYAGPDSFTYTASNSAGTSSPATVTVTVSPPTILYTPTVPPHAVAGAAYSHSIANASGGTAPYTYAVSSGVPPSGLALASDGTISGTSTAVGTFTFQVVATDNSDGTGPFSSAPASITLTVDAPTIALAPTSVPSGTVNAVYTPLPIIATGGTAPYTYTVAGTLPTGVTLSSSGVLSGTPTQAGSFPITITAADSSTGPDAPYSGSRAYTLTIIGPTINVAPASLPGATVGTAYTQTVSASGGTAPYSFAATGSIPPGLSVSSNGTLSGTPTIAGDFTFSIVATDAQSFTGNRTYVVHVAAIAPDAPTIGTATAGDASAVVSFTPPASDGGTPITGYTVTSSPGGITASGVGSPITVTGLTNGTTYTFTVTATNSEGTGAVSAASNSVTPRGAQTITFNNPGTQNFGTTPTLTATATSTLAVTFTASTPGVCTITSGGTLTFIAAGTCVIDADQPGNAAWLPAATVTQIFSVAAVMPGVPTIGTATAGDASATVSFIAPASSGGDAITGYTVTSSPGAITGSGTASPITVTGLTNGTTYTFTVTATNSAGPSGTSAPSNSVTPQGIQTITFNNPGATNFGTSPQLVATATSTLAVAFTSTTTAVCTVTSTGVLTTVSPGTCRIDANQAGDSAWLAAPAVTQAFAIVVPGGAVAFTTGSPLPNATGGVAYSQTIAAAGGATPYTFTLVSGTLPTGMTFSPSGVLAGTPLAGGTFNFTLRVTDTATQTADQSYQLVVDAPAITVAPASLPGGTVGQTYAQNLTASGGTAPYTFAVTTGVLPAGLTLNPAGALSGTPTTAGSFNATVTTTDQHGFLGTQNYTIVIGEPAPVVVDDSANVSANGTATIAVTGNDNGPITGIAVTQQPAQGTATVDGLNIVYTPAHGYFGGDTFKYTATGPGGTSAAATVSVTVVGGATPVAAAQSTTVLAGQSVTIHAAAHAANGPFTAATVVNAPTSGTVAVQGTDIVYTADPDAAGTFGFDYTLSNAFGTSAPAHVTLTVNPRPVAPALTATATAGTTVQVDLTAAAHGGPFTAAKVVSVSPVNAGTATITATDAGHYTLAFAADPAFGGVAQIIYTLSNAFATSAPGTVDVTVQLRSDPSKDAEVLGMLEAQAEATRRLAMGQIGNFQRRLESLHGGGSHGVFTNGITMNSASSQRHVETPFDVGMRQGMGSAGEPFLAPTDATVTDRPVASGQEVPTDGVAFWTGGAVNFGKLQPGASSNGIDFTTSGLSLGADKQVTEALTLGGGIGYGHDASDVGRHSRSTVDSYNVAAYGSYRFGDSAYVDALAGYQWLQFDARRFVTDNGNTVRGSRDGKQWFASLAVGYQYQAARLLLTPYGRLDAAHATLDGYTEAGDAVFALNYRGQTVKTSTGTLGLLAQWTVKSDYGMWAPQLRAEFGHDMQGSGIATMHYADLLSGPLYRATLARQARNHTLMGAGITLQTLKGWTLRAEYQNQLDSTSRDNQSILLGVQKTLSPP</sequence>
<gene>
    <name evidence="4" type="ORF">ACFPK0_04205</name>
</gene>
<dbReference type="InterPro" id="IPR006315">
    <property type="entry name" value="OM_autotransptr_brl_dom"/>
</dbReference>
<proteinExistence type="predicted"/>
<dbReference type="InterPro" id="IPR005546">
    <property type="entry name" value="Autotransporte_beta"/>
</dbReference>
<comment type="caution">
    <text evidence="4">The sequence shown here is derived from an EMBL/GenBank/DDBJ whole genome shotgun (WGS) entry which is preliminary data.</text>
</comment>
<dbReference type="InterPro" id="IPR003961">
    <property type="entry name" value="FN3_dom"/>
</dbReference>
<reference evidence="5" key="1">
    <citation type="journal article" date="2019" name="Int. J. Syst. Evol. Microbiol.">
        <title>The Global Catalogue of Microorganisms (GCM) 10K type strain sequencing project: providing services to taxonomists for standard genome sequencing and annotation.</title>
        <authorList>
            <consortium name="The Broad Institute Genomics Platform"/>
            <consortium name="The Broad Institute Genome Sequencing Center for Infectious Disease"/>
            <person name="Wu L."/>
            <person name="Ma J."/>
        </authorList>
    </citation>
    <scope>NUCLEOTIDE SEQUENCE [LARGE SCALE GENOMIC DNA]</scope>
    <source>
        <strain evidence="5">KACC 12822</strain>
    </source>
</reference>
<organism evidence="4 5">
    <name type="scientific">Rhodanobacter ginsenosidimutans</name>
    <dbReference type="NCBI Taxonomy" id="490571"/>
    <lineage>
        <taxon>Bacteria</taxon>
        <taxon>Pseudomonadati</taxon>
        <taxon>Pseudomonadota</taxon>
        <taxon>Gammaproteobacteria</taxon>
        <taxon>Lysobacterales</taxon>
        <taxon>Rhodanobacteraceae</taxon>
        <taxon>Rhodanobacter</taxon>
    </lineage>
</organism>
<feature type="chain" id="PRO_5047343091" evidence="1">
    <location>
        <begin position="41"/>
        <end position="1851"/>
    </location>
</feature>
<dbReference type="Pfam" id="PF00041">
    <property type="entry name" value="fn3"/>
    <property type="match status" value="2"/>
</dbReference>
<dbReference type="PROSITE" id="PS51208">
    <property type="entry name" value="AUTOTRANSPORTER"/>
    <property type="match status" value="1"/>
</dbReference>
<evidence type="ECO:0000259" key="3">
    <source>
        <dbReference type="PROSITE" id="PS51208"/>
    </source>
</evidence>
<dbReference type="PANTHER" id="PTHR37494:SF1">
    <property type="entry name" value="STAPHYLOCOCCUS AUREUS SURFACE PROTEIN A"/>
    <property type="match status" value="1"/>
</dbReference>
<dbReference type="Pfam" id="PF17963">
    <property type="entry name" value="Big_9"/>
    <property type="match status" value="3"/>
</dbReference>
<dbReference type="SUPFAM" id="SSF49313">
    <property type="entry name" value="Cadherin-like"/>
    <property type="match status" value="7"/>
</dbReference>
<feature type="domain" description="Autotransporter" evidence="3">
    <location>
        <begin position="1570"/>
        <end position="1848"/>
    </location>
</feature>
<dbReference type="Gene3D" id="2.40.128.130">
    <property type="entry name" value="Autotransporter beta-domain"/>
    <property type="match status" value="1"/>
</dbReference>
<dbReference type="Proteomes" id="UP001596018">
    <property type="component" value="Unassembled WGS sequence"/>
</dbReference>
<dbReference type="SMART" id="SM00060">
    <property type="entry name" value="FN3"/>
    <property type="match status" value="2"/>
</dbReference>
<feature type="signal peptide" evidence="1">
    <location>
        <begin position="1"/>
        <end position="40"/>
    </location>
</feature>
<dbReference type="InterPro" id="IPR036116">
    <property type="entry name" value="FN3_sf"/>
</dbReference>
<dbReference type="Gene3D" id="2.60.40.3440">
    <property type="match status" value="3"/>
</dbReference>
<accession>A0ABW0JTS8</accession>
<dbReference type="PROSITE" id="PS50853">
    <property type="entry name" value="FN3"/>
    <property type="match status" value="2"/>
</dbReference>
<evidence type="ECO:0000313" key="5">
    <source>
        <dbReference type="Proteomes" id="UP001596018"/>
    </source>
</evidence>
<dbReference type="Pfam" id="PF05345">
    <property type="entry name" value="He_PIG"/>
    <property type="match status" value="7"/>
</dbReference>
<dbReference type="SMART" id="SM00869">
    <property type="entry name" value="Autotransporter"/>
    <property type="match status" value="1"/>
</dbReference>
<name>A0ABW0JTS8_9GAMM</name>
<dbReference type="InterPro" id="IPR036709">
    <property type="entry name" value="Autotransporte_beta_dom_sf"/>
</dbReference>
<feature type="domain" description="Fibronectin type-III" evidence="2">
    <location>
        <begin position="851"/>
        <end position="940"/>
    </location>
</feature>
<dbReference type="SUPFAM" id="SSF103515">
    <property type="entry name" value="Autotransporter"/>
    <property type="match status" value="1"/>
</dbReference>
<keyword evidence="1" id="KW-0732">Signal</keyword>
<protein>
    <submittedName>
        <fullName evidence="4">Ig domain-containing protein</fullName>
    </submittedName>
</protein>
<dbReference type="PANTHER" id="PTHR37494">
    <property type="entry name" value="HEMAGGLUTININ"/>
    <property type="match status" value="1"/>
</dbReference>
<dbReference type="Pfam" id="PF03797">
    <property type="entry name" value="Autotransporter"/>
    <property type="match status" value="1"/>
</dbReference>